<sequence>MEDLVRKFPVLHEKAQIRVIVQVDARTLNVQTAPEKRERGERCPLRLGLSRFRRSSALNASAPAMTPVRNPSNAATGHALARVRGYAGSTEHTALGGLPRSKRTARVLP</sequence>
<name>A0A8J5YLC1_9ROSI</name>
<comment type="caution">
    <text evidence="2">The sequence shown here is derived from an EMBL/GenBank/DDBJ whole genome shotgun (WGS) entry which is preliminary data.</text>
</comment>
<proteinExistence type="predicted"/>
<dbReference type="EMBL" id="JAHUZN010000006">
    <property type="protein sequence ID" value="KAG8492123.1"/>
    <property type="molecule type" value="Genomic_DNA"/>
</dbReference>
<accession>A0A8J5YLC1</accession>
<reference evidence="2 3" key="1">
    <citation type="journal article" date="2021" name="bioRxiv">
        <title>The Gossypium anomalum genome as a resource for cotton improvement and evolutionary analysis of hybrid incompatibility.</title>
        <authorList>
            <person name="Grover C.E."/>
            <person name="Yuan D."/>
            <person name="Arick M.A."/>
            <person name="Miller E.R."/>
            <person name="Hu G."/>
            <person name="Peterson D.G."/>
            <person name="Wendel J.F."/>
            <person name="Udall J.A."/>
        </authorList>
    </citation>
    <scope>NUCLEOTIDE SEQUENCE [LARGE SCALE GENOMIC DNA]</scope>
    <source>
        <strain evidence="2">JFW-Udall</strain>
        <tissue evidence="2">Leaf</tissue>
    </source>
</reference>
<evidence type="ECO:0000256" key="1">
    <source>
        <dbReference type="SAM" id="MobiDB-lite"/>
    </source>
</evidence>
<feature type="compositionally biased region" description="Basic residues" evidence="1">
    <location>
        <begin position="100"/>
        <end position="109"/>
    </location>
</feature>
<organism evidence="2 3">
    <name type="scientific">Gossypium anomalum</name>
    <dbReference type="NCBI Taxonomy" id="47600"/>
    <lineage>
        <taxon>Eukaryota</taxon>
        <taxon>Viridiplantae</taxon>
        <taxon>Streptophyta</taxon>
        <taxon>Embryophyta</taxon>
        <taxon>Tracheophyta</taxon>
        <taxon>Spermatophyta</taxon>
        <taxon>Magnoliopsida</taxon>
        <taxon>eudicotyledons</taxon>
        <taxon>Gunneridae</taxon>
        <taxon>Pentapetalae</taxon>
        <taxon>rosids</taxon>
        <taxon>malvids</taxon>
        <taxon>Malvales</taxon>
        <taxon>Malvaceae</taxon>
        <taxon>Malvoideae</taxon>
        <taxon>Gossypium</taxon>
    </lineage>
</organism>
<dbReference type="AlphaFoldDB" id="A0A8J5YLC1"/>
<evidence type="ECO:0000313" key="2">
    <source>
        <dbReference type="EMBL" id="KAG8492123.1"/>
    </source>
</evidence>
<evidence type="ECO:0000313" key="3">
    <source>
        <dbReference type="Proteomes" id="UP000701853"/>
    </source>
</evidence>
<gene>
    <name evidence="2" type="ORF">CXB51_015693</name>
</gene>
<keyword evidence="3" id="KW-1185">Reference proteome</keyword>
<protein>
    <submittedName>
        <fullName evidence="2">Uncharacterized protein</fullName>
    </submittedName>
</protein>
<dbReference type="Proteomes" id="UP000701853">
    <property type="component" value="Chromosome 6"/>
</dbReference>
<feature type="region of interest" description="Disordered" evidence="1">
    <location>
        <begin position="90"/>
        <end position="109"/>
    </location>
</feature>